<evidence type="ECO:0000313" key="2">
    <source>
        <dbReference type="EMBL" id="GMR50958.1"/>
    </source>
</evidence>
<feature type="non-terminal residue" evidence="2">
    <location>
        <position position="1"/>
    </location>
</feature>
<gene>
    <name evidence="2" type="ORF">PMAYCL1PPCAC_21153</name>
</gene>
<keyword evidence="3" id="KW-1185">Reference proteome</keyword>
<proteinExistence type="predicted"/>
<comment type="caution">
    <text evidence="2">The sequence shown here is derived from an EMBL/GenBank/DDBJ whole genome shotgun (WGS) entry which is preliminary data.</text>
</comment>
<dbReference type="Pfam" id="PF26253">
    <property type="entry name" value="RdRP_head"/>
    <property type="match status" value="1"/>
</dbReference>
<protein>
    <recommendedName>
        <fullName evidence="1">RDRP C-terminal head domain-containing protein</fullName>
    </recommendedName>
</protein>
<name>A0AAN5CU73_9BILA</name>
<evidence type="ECO:0000313" key="3">
    <source>
        <dbReference type="Proteomes" id="UP001328107"/>
    </source>
</evidence>
<dbReference type="AlphaFoldDB" id="A0AAN5CU73"/>
<dbReference type="InterPro" id="IPR058752">
    <property type="entry name" value="RDRP_C_head"/>
</dbReference>
<feature type="domain" description="RDRP C-terminal head" evidence="1">
    <location>
        <begin position="11"/>
        <end position="105"/>
    </location>
</feature>
<organism evidence="2 3">
    <name type="scientific">Pristionchus mayeri</name>
    <dbReference type="NCBI Taxonomy" id="1317129"/>
    <lineage>
        <taxon>Eukaryota</taxon>
        <taxon>Metazoa</taxon>
        <taxon>Ecdysozoa</taxon>
        <taxon>Nematoda</taxon>
        <taxon>Chromadorea</taxon>
        <taxon>Rhabditida</taxon>
        <taxon>Rhabditina</taxon>
        <taxon>Diplogasteromorpha</taxon>
        <taxon>Diplogasteroidea</taxon>
        <taxon>Neodiplogasteridae</taxon>
        <taxon>Pristionchus</taxon>
    </lineage>
</organism>
<dbReference type="Proteomes" id="UP001328107">
    <property type="component" value="Unassembled WGS sequence"/>
</dbReference>
<reference evidence="3" key="1">
    <citation type="submission" date="2022-10" db="EMBL/GenBank/DDBJ databases">
        <title>Genome assembly of Pristionchus species.</title>
        <authorList>
            <person name="Yoshida K."/>
            <person name="Sommer R.J."/>
        </authorList>
    </citation>
    <scope>NUCLEOTIDE SEQUENCE [LARGE SCALE GENOMIC DNA]</scope>
    <source>
        <strain evidence="3">RS5460</strain>
    </source>
</reference>
<sequence>QFIQIERDDSFMVDGWQQYTGAVQEELTTYNHAMRSVLEHYGIGTEEELLSGLVLNAKNRQSEYEDYGALFTTNRLIDGKVRRIIETAREKFFDSLIDWKEQLEDVVNKRTDVGKRRRMKH</sequence>
<accession>A0AAN5CU73</accession>
<dbReference type="EMBL" id="BTRK01000005">
    <property type="protein sequence ID" value="GMR50958.1"/>
    <property type="molecule type" value="Genomic_DNA"/>
</dbReference>
<evidence type="ECO:0000259" key="1">
    <source>
        <dbReference type="Pfam" id="PF26253"/>
    </source>
</evidence>